<comment type="caution">
    <text evidence="2">The sequence shown here is derived from an EMBL/GenBank/DDBJ whole genome shotgun (WGS) entry which is preliminary data.</text>
</comment>
<feature type="region of interest" description="Disordered" evidence="1">
    <location>
        <begin position="61"/>
        <end position="85"/>
    </location>
</feature>
<accession>A0ABP6YFN3</accession>
<evidence type="ECO:0000313" key="2">
    <source>
        <dbReference type="EMBL" id="GAA3582592.1"/>
    </source>
</evidence>
<sequence length="296" mass="31639">MNNLTTPPPVEELDPQYVEDLRANLVRTARGAQRHRSIWTPVLAAACGVAVITGGVVASTRAGGHSGSVEPAGPQPTVAQQVPPKDSERINLDRGSAFIGSGVGIVDAAVARKCLAEKKSALGQPNPATPADVSLDGSYLARLQKTLPGEGGLLEPLRTTLLIQEFTTLAGVQVECYDDKLLYAFDPAAVPLEKSLKLTRSKPISGRWSFSEIPDGNSTRLFVSYTFAALPTTYYVELRIRWTGGASPWYVVPAYFGRGYATASQLGAVHRPGLTEVDYRAVDKDGKVLFSGVERG</sequence>
<organism evidence="2 3">
    <name type="scientific">Kribbella ginsengisoli</name>
    <dbReference type="NCBI Taxonomy" id="363865"/>
    <lineage>
        <taxon>Bacteria</taxon>
        <taxon>Bacillati</taxon>
        <taxon>Actinomycetota</taxon>
        <taxon>Actinomycetes</taxon>
        <taxon>Propionibacteriales</taxon>
        <taxon>Kribbellaceae</taxon>
        <taxon>Kribbella</taxon>
    </lineage>
</organism>
<protein>
    <submittedName>
        <fullName evidence="2">Uncharacterized protein</fullName>
    </submittedName>
</protein>
<dbReference type="RefSeq" id="WP_344846363.1">
    <property type="nucleotide sequence ID" value="NZ_BAABAA010000009.1"/>
</dbReference>
<dbReference type="Proteomes" id="UP001501222">
    <property type="component" value="Unassembled WGS sequence"/>
</dbReference>
<gene>
    <name evidence="2" type="ORF">GCM10022235_61230</name>
</gene>
<proteinExistence type="predicted"/>
<reference evidence="3" key="1">
    <citation type="journal article" date="2019" name="Int. J. Syst. Evol. Microbiol.">
        <title>The Global Catalogue of Microorganisms (GCM) 10K type strain sequencing project: providing services to taxonomists for standard genome sequencing and annotation.</title>
        <authorList>
            <consortium name="The Broad Institute Genomics Platform"/>
            <consortium name="The Broad Institute Genome Sequencing Center for Infectious Disease"/>
            <person name="Wu L."/>
            <person name="Ma J."/>
        </authorList>
    </citation>
    <scope>NUCLEOTIDE SEQUENCE [LARGE SCALE GENOMIC DNA]</scope>
    <source>
        <strain evidence="3">JCM 16928</strain>
    </source>
</reference>
<evidence type="ECO:0000313" key="3">
    <source>
        <dbReference type="Proteomes" id="UP001501222"/>
    </source>
</evidence>
<evidence type="ECO:0000256" key="1">
    <source>
        <dbReference type="SAM" id="MobiDB-lite"/>
    </source>
</evidence>
<dbReference type="EMBL" id="BAABAA010000009">
    <property type="protein sequence ID" value="GAA3582592.1"/>
    <property type="molecule type" value="Genomic_DNA"/>
</dbReference>
<name>A0ABP6YFN3_9ACTN</name>
<keyword evidence="3" id="KW-1185">Reference proteome</keyword>